<sequence>MLSCHLSLSSFVISRLLLIVRTVRSGYLLVSKRSTFYSDDICFTRSTVALTMQCLTDISIQHDNDNIDADFSRCRYVLPFSDSAHVQLVGSGNWETFDGLGALLVHGRKFHEGNSISNTSNNLCLRRKYSITNYTHANSILYCSPKSHSAPSRSLREPKSKTDPFHNGSV</sequence>
<organism evidence="3 4">
    <name type="scientific">Monilinia laxa</name>
    <name type="common">Brown rot fungus</name>
    <name type="synonym">Sclerotinia laxa</name>
    <dbReference type="NCBI Taxonomy" id="61186"/>
    <lineage>
        <taxon>Eukaryota</taxon>
        <taxon>Fungi</taxon>
        <taxon>Dikarya</taxon>
        <taxon>Ascomycota</taxon>
        <taxon>Pezizomycotina</taxon>
        <taxon>Leotiomycetes</taxon>
        <taxon>Helotiales</taxon>
        <taxon>Sclerotiniaceae</taxon>
        <taxon>Monilinia</taxon>
    </lineage>
</organism>
<evidence type="ECO:0000313" key="4">
    <source>
        <dbReference type="Proteomes" id="UP000326757"/>
    </source>
</evidence>
<protein>
    <recommendedName>
        <fullName evidence="5">LAGLIDADG endonuclease</fullName>
    </recommendedName>
</protein>
<feature type="signal peptide" evidence="2">
    <location>
        <begin position="1"/>
        <end position="25"/>
    </location>
</feature>
<feature type="region of interest" description="Disordered" evidence="1">
    <location>
        <begin position="147"/>
        <end position="170"/>
    </location>
</feature>
<comment type="caution">
    <text evidence="3">The sequence shown here is derived from an EMBL/GenBank/DDBJ whole genome shotgun (WGS) entry which is preliminary data.</text>
</comment>
<feature type="chain" id="PRO_5024856409" description="LAGLIDADG endonuclease" evidence="2">
    <location>
        <begin position="26"/>
        <end position="170"/>
    </location>
</feature>
<evidence type="ECO:0008006" key="5">
    <source>
        <dbReference type="Google" id="ProtNLM"/>
    </source>
</evidence>
<reference evidence="3 4" key="1">
    <citation type="submission" date="2019-06" db="EMBL/GenBank/DDBJ databases">
        <title>Genome Sequence of the Brown Rot Fungal Pathogen Monilinia laxa.</title>
        <authorList>
            <person name="De Miccolis Angelini R.M."/>
            <person name="Landi L."/>
            <person name="Abate D."/>
            <person name="Pollastro S."/>
            <person name="Romanazzi G."/>
            <person name="Faretra F."/>
        </authorList>
    </citation>
    <scope>NUCLEOTIDE SEQUENCE [LARGE SCALE GENOMIC DNA]</scope>
    <source>
        <strain evidence="3 4">Mlax316</strain>
    </source>
</reference>
<keyword evidence="2" id="KW-0732">Signal</keyword>
<proteinExistence type="predicted"/>
<dbReference type="EMBL" id="VIGI01000005">
    <property type="protein sequence ID" value="KAB8300197.1"/>
    <property type="molecule type" value="Genomic_DNA"/>
</dbReference>
<dbReference type="Proteomes" id="UP000326757">
    <property type="component" value="Unassembled WGS sequence"/>
</dbReference>
<accession>A0A5N6KAI5</accession>
<dbReference type="AlphaFoldDB" id="A0A5N6KAI5"/>
<evidence type="ECO:0000313" key="3">
    <source>
        <dbReference type="EMBL" id="KAB8300197.1"/>
    </source>
</evidence>
<feature type="compositionally biased region" description="Basic and acidic residues" evidence="1">
    <location>
        <begin position="154"/>
        <end position="164"/>
    </location>
</feature>
<evidence type="ECO:0000256" key="2">
    <source>
        <dbReference type="SAM" id="SignalP"/>
    </source>
</evidence>
<gene>
    <name evidence="3" type="ORF">EYC80_000418</name>
</gene>
<keyword evidence="4" id="KW-1185">Reference proteome</keyword>
<name>A0A5N6KAI5_MONLA</name>
<evidence type="ECO:0000256" key="1">
    <source>
        <dbReference type="SAM" id="MobiDB-lite"/>
    </source>
</evidence>